<dbReference type="EMBL" id="FMXR01000004">
    <property type="protein sequence ID" value="SDB01943.1"/>
    <property type="molecule type" value="Genomic_DNA"/>
</dbReference>
<organism evidence="1 2">
    <name type="scientific">Eubacterium oxidoreducens</name>
    <dbReference type="NCBI Taxonomy" id="1732"/>
    <lineage>
        <taxon>Bacteria</taxon>
        <taxon>Bacillati</taxon>
        <taxon>Bacillota</taxon>
        <taxon>Clostridia</taxon>
        <taxon>Eubacteriales</taxon>
        <taxon>Eubacteriaceae</taxon>
        <taxon>Eubacterium</taxon>
    </lineage>
</organism>
<protein>
    <submittedName>
        <fullName evidence="1">Uncharacterized protein</fullName>
    </submittedName>
</protein>
<sequence>MDYILENALVVTEKSKDSTNILKVYADRIVLAKNENEKEEKKNA</sequence>
<dbReference type="Proteomes" id="UP000199228">
    <property type="component" value="Unassembled WGS sequence"/>
</dbReference>
<keyword evidence="2" id="KW-1185">Reference proteome</keyword>
<reference evidence="1 2" key="1">
    <citation type="submission" date="2016-10" db="EMBL/GenBank/DDBJ databases">
        <authorList>
            <person name="de Groot N.N."/>
        </authorList>
    </citation>
    <scope>NUCLEOTIDE SEQUENCE [LARGE SCALE GENOMIC DNA]</scope>
    <source>
        <strain evidence="1 2">DSM 3217</strain>
    </source>
</reference>
<proteinExistence type="predicted"/>
<evidence type="ECO:0000313" key="2">
    <source>
        <dbReference type="Proteomes" id="UP000199228"/>
    </source>
</evidence>
<dbReference type="AlphaFoldDB" id="A0A1G6A1U7"/>
<gene>
    <name evidence="1" type="ORF">SAMN02910417_00109</name>
</gene>
<name>A0A1G6A1U7_EUBOX</name>
<evidence type="ECO:0000313" key="1">
    <source>
        <dbReference type="EMBL" id="SDB01943.1"/>
    </source>
</evidence>
<dbReference type="STRING" id="1732.SAMN02910417_00109"/>
<dbReference type="RefSeq" id="WP_278244483.1">
    <property type="nucleotide sequence ID" value="NZ_FMXR01000004.1"/>
</dbReference>
<accession>A0A1G6A1U7</accession>